<dbReference type="Proteomes" id="UP000020492">
    <property type="component" value="Unassembled WGS sequence"/>
</dbReference>
<evidence type="ECO:0000256" key="1">
    <source>
        <dbReference type="SAM" id="Phobius"/>
    </source>
</evidence>
<dbReference type="OrthoDB" id="9994880at2"/>
<keyword evidence="1" id="KW-1133">Transmembrane helix</keyword>
<keyword evidence="3" id="KW-1185">Reference proteome</keyword>
<evidence type="ECO:0000313" key="3">
    <source>
        <dbReference type="Proteomes" id="UP000020492"/>
    </source>
</evidence>
<keyword evidence="1" id="KW-0812">Transmembrane</keyword>
<proteinExistence type="predicted"/>
<name>A0A016QM09_9DEIO</name>
<dbReference type="AlphaFoldDB" id="A0A016QM09"/>
<dbReference type="PATRIC" id="fig|1476583.3.peg.3050"/>
<evidence type="ECO:0000313" key="2">
    <source>
        <dbReference type="EMBL" id="EYB66922.1"/>
    </source>
</evidence>
<reference evidence="2 3" key="1">
    <citation type="submission" date="2014-03" db="EMBL/GenBank/DDBJ databases">
        <title>Draft genome sequence of Deinococcus phoenicis 1P10ME.</title>
        <authorList>
            <person name="Stepanov V.G."/>
            <person name="Vaishampayan P."/>
            <person name="Venkateswaran K."/>
            <person name="Fox G.E."/>
        </authorList>
    </citation>
    <scope>NUCLEOTIDE SEQUENCE [LARGE SCALE GENOMIC DNA]</scope>
    <source>
        <strain evidence="2 3">1P10ME</strain>
    </source>
</reference>
<comment type="caution">
    <text evidence="2">The sequence shown here is derived from an EMBL/GenBank/DDBJ whole genome shotgun (WGS) entry which is preliminary data.</text>
</comment>
<sequence>MSALIGVLALLAYAYGLGAASVIVWRVYRGWVRWLPGLATLAYYVLSWLYPHPAALALMDGAGYSLPDALRTLAGAVAFGLSLRLLAVRGRGKP</sequence>
<dbReference type="EMBL" id="JHAC01000060">
    <property type="protein sequence ID" value="EYB66922.1"/>
    <property type="molecule type" value="Genomic_DNA"/>
</dbReference>
<feature type="transmembrane region" description="Helical" evidence="1">
    <location>
        <begin position="70"/>
        <end position="88"/>
    </location>
</feature>
<gene>
    <name evidence="2" type="ORF">DEIPH_ctg063orf0001</name>
</gene>
<protein>
    <submittedName>
        <fullName evidence="2">Uncharacterized protein</fullName>
    </submittedName>
</protein>
<organism evidence="2 3">
    <name type="scientific">Deinococcus phoenicis</name>
    <dbReference type="NCBI Taxonomy" id="1476583"/>
    <lineage>
        <taxon>Bacteria</taxon>
        <taxon>Thermotogati</taxon>
        <taxon>Deinococcota</taxon>
        <taxon>Deinococci</taxon>
        <taxon>Deinococcales</taxon>
        <taxon>Deinococcaceae</taxon>
        <taxon>Deinococcus</taxon>
    </lineage>
</organism>
<feature type="transmembrane region" description="Helical" evidence="1">
    <location>
        <begin position="32"/>
        <end position="50"/>
    </location>
</feature>
<keyword evidence="1" id="KW-0472">Membrane</keyword>
<accession>A0A016QM09</accession>
<feature type="transmembrane region" description="Helical" evidence="1">
    <location>
        <begin position="6"/>
        <end position="25"/>
    </location>
</feature>
<dbReference type="RefSeq" id="WP_034359733.1">
    <property type="nucleotide sequence ID" value="NZ_JHAC01000060.1"/>
</dbReference>
<dbReference type="STRING" id="1476583.DEIPH_ctg063orf0001"/>